<feature type="transmembrane region" description="Helical" evidence="4">
    <location>
        <begin position="416"/>
        <end position="437"/>
    </location>
</feature>
<feature type="compositionally biased region" description="Basic and acidic residues" evidence="3">
    <location>
        <begin position="7"/>
        <end position="29"/>
    </location>
</feature>
<proteinExistence type="inferred from homology"/>
<organism evidence="5 6">
    <name type="scientific">Tumebacillus lacus</name>
    <dbReference type="NCBI Taxonomy" id="2995335"/>
    <lineage>
        <taxon>Bacteria</taxon>
        <taxon>Bacillati</taxon>
        <taxon>Bacillota</taxon>
        <taxon>Bacilli</taxon>
        <taxon>Bacillales</taxon>
        <taxon>Alicyclobacillaceae</taxon>
        <taxon>Tumebacillus</taxon>
    </lineage>
</organism>
<gene>
    <name evidence="5" type="ORF">OS242_06840</name>
</gene>
<dbReference type="Proteomes" id="UP001208017">
    <property type="component" value="Unassembled WGS sequence"/>
</dbReference>
<feature type="transmembrane region" description="Helical" evidence="4">
    <location>
        <begin position="449"/>
        <end position="473"/>
    </location>
</feature>
<keyword evidence="4" id="KW-1133">Transmembrane helix</keyword>
<comment type="similarity">
    <text evidence="1">Belongs to the GerABKA family.</text>
</comment>
<dbReference type="EMBL" id="JAPMLT010000002">
    <property type="protein sequence ID" value="MCX7569676.1"/>
    <property type="molecule type" value="Genomic_DNA"/>
</dbReference>
<dbReference type="Pfam" id="PF03323">
    <property type="entry name" value="GerA"/>
    <property type="match status" value="1"/>
</dbReference>
<dbReference type="InterPro" id="IPR050768">
    <property type="entry name" value="UPF0353/GerABKA_families"/>
</dbReference>
<feature type="region of interest" description="Disordered" evidence="3">
    <location>
        <begin position="533"/>
        <end position="553"/>
    </location>
</feature>
<feature type="transmembrane region" description="Helical" evidence="4">
    <location>
        <begin position="322"/>
        <end position="344"/>
    </location>
</feature>
<reference evidence="5 6" key="1">
    <citation type="submission" date="2022-11" db="EMBL/GenBank/DDBJ databases">
        <title>Study of microbial diversity in lake waters.</title>
        <authorList>
            <person name="Zhang J."/>
        </authorList>
    </citation>
    <scope>NUCLEOTIDE SEQUENCE [LARGE SCALE GENOMIC DNA]</scope>
    <source>
        <strain evidence="5 6">DT12</strain>
    </source>
</reference>
<feature type="region of interest" description="Disordered" evidence="3">
    <location>
        <begin position="1"/>
        <end position="29"/>
    </location>
</feature>
<dbReference type="InterPro" id="IPR004995">
    <property type="entry name" value="Spore_Ger"/>
</dbReference>
<keyword evidence="4" id="KW-0812">Transmembrane</keyword>
<evidence type="ECO:0000313" key="5">
    <source>
        <dbReference type="EMBL" id="MCX7569676.1"/>
    </source>
</evidence>
<evidence type="ECO:0000256" key="3">
    <source>
        <dbReference type="SAM" id="MobiDB-lite"/>
    </source>
</evidence>
<dbReference type="PANTHER" id="PTHR22550">
    <property type="entry name" value="SPORE GERMINATION PROTEIN"/>
    <property type="match status" value="1"/>
</dbReference>
<protein>
    <submittedName>
        <fullName evidence="5">Spore germination protein</fullName>
    </submittedName>
</protein>
<dbReference type="RefSeq" id="WP_267150908.1">
    <property type="nucleotide sequence ID" value="NZ_JAPMLT010000002.1"/>
</dbReference>
<evidence type="ECO:0000256" key="2">
    <source>
        <dbReference type="ARBA" id="ARBA00023136"/>
    </source>
</evidence>
<evidence type="ECO:0000256" key="4">
    <source>
        <dbReference type="SAM" id="Phobius"/>
    </source>
</evidence>
<keyword evidence="6" id="KW-1185">Reference proteome</keyword>
<evidence type="ECO:0000313" key="6">
    <source>
        <dbReference type="Proteomes" id="UP001208017"/>
    </source>
</evidence>
<dbReference type="PIRSF" id="PIRSF005690">
    <property type="entry name" value="GerBA"/>
    <property type="match status" value="1"/>
</dbReference>
<sequence>MHKRKNHAAEEPRLADQKDKPPKNKRDLLKQVERQYVEDLRNVKIDRELDVNQKMLEGMFKDSSDFVIRAFEVEKGPHALVIFVDGLIDTAELNAALKVLMVNEGGLRDLDALTRMSLPVSQITEVDNYADLVKSVLSGDSGILIDGEERAVLLGLRGAKGRSVQEPETESVVRGPREGYVENIRTNTAMLRRKMKTPHLKMRSMTIGRESNTDIVVAYHEGLSDPVTLQEVIGRLEKIDIDAVLDSGYLEEMIQDNTYSPFPQVQYTERPDTTAAALLEGRFAIFADGSPFALVVPTTFWQLMQANEDYYERFQMATMIRWLRYLFVVVALTTPALYIAITTYHQAMIPTTLLLSLAAARESIPFPAVVEAFIMEIAFEALREAGVRLPKTVGQAVSILGALVIGQAAVEAGIVSAPMVIIVSVTGIASFTIPRYNAAIAVRMLRFPLMILASLFGMYGILLGMMLILGHLANLRSFGVPYLSPIGPLSTGDLKDVLIRAPWWAMGDRPAFLELQDKHRIGEELHVEIAAHGGQTGEKVKHGADRDKGGEKG</sequence>
<dbReference type="PANTHER" id="PTHR22550:SF5">
    <property type="entry name" value="LEUCINE ZIPPER PROTEIN 4"/>
    <property type="match status" value="1"/>
</dbReference>
<accession>A0ABT3X229</accession>
<evidence type="ECO:0000256" key="1">
    <source>
        <dbReference type="ARBA" id="ARBA00005278"/>
    </source>
</evidence>
<feature type="compositionally biased region" description="Basic and acidic residues" evidence="3">
    <location>
        <begin position="538"/>
        <end position="553"/>
    </location>
</feature>
<comment type="caution">
    <text evidence="5">The sequence shown here is derived from an EMBL/GenBank/DDBJ whole genome shotgun (WGS) entry which is preliminary data.</text>
</comment>
<keyword evidence="2 4" id="KW-0472">Membrane</keyword>
<name>A0ABT3X229_9BACL</name>